<feature type="compositionally biased region" description="Low complexity" evidence="1">
    <location>
        <begin position="140"/>
        <end position="149"/>
    </location>
</feature>
<dbReference type="EMBL" id="JAULSN010000010">
    <property type="protein sequence ID" value="KAK3361855.1"/>
    <property type="molecule type" value="Genomic_DNA"/>
</dbReference>
<gene>
    <name evidence="2" type="ORF">B0T24DRAFT_96836</name>
</gene>
<evidence type="ECO:0000256" key="1">
    <source>
        <dbReference type="SAM" id="MobiDB-lite"/>
    </source>
</evidence>
<dbReference type="AlphaFoldDB" id="A0AAE0MZ87"/>
<feature type="compositionally biased region" description="Acidic residues" evidence="1">
    <location>
        <begin position="150"/>
        <end position="172"/>
    </location>
</feature>
<reference evidence="2" key="2">
    <citation type="submission" date="2023-06" db="EMBL/GenBank/DDBJ databases">
        <authorList>
            <consortium name="Lawrence Berkeley National Laboratory"/>
            <person name="Haridas S."/>
            <person name="Hensen N."/>
            <person name="Bonometti L."/>
            <person name="Westerberg I."/>
            <person name="Brannstrom I.O."/>
            <person name="Guillou S."/>
            <person name="Cros-Aarteil S."/>
            <person name="Calhoun S."/>
            <person name="Kuo A."/>
            <person name="Mondo S."/>
            <person name="Pangilinan J."/>
            <person name="Riley R."/>
            <person name="Labutti K."/>
            <person name="Andreopoulos B."/>
            <person name="Lipzen A."/>
            <person name="Chen C."/>
            <person name="Yanf M."/>
            <person name="Daum C."/>
            <person name="Ng V."/>
            <person name="Clum A."/>
            <person name="Steindorff A."/>
            <person name="Ohm R."/>
            <person name="Martin F."/>
            <person name="Silar P."/>
            <person name="Natvig D."/>
            <person name="Lalanne C."/>
            <person name="Gautier V."/>
            <person name="Ament-Velasquez S.L."/>
            <person name="Kruys A."/>
            <person name="Hutchinson M.I."/>
            <person name="Powell A.J."/>
            <person name="Barry K."/>
            <person name="Miller A.N."/>
            <person name="Grigoriev I.V."/>
            <person name="Debuchy R."/>
            <person name="Gladieux P."/>
            <person name="Thoren M.H."/>
            <person name="Johannesson H."/>
        </authorList>
    </citation>
    <scope>NUCLEOTIDE SEQUENCE</scope>
    <source>
        <strain evidence="2">CBS 958.72</strain>
    </source>
</reference>
<dbReference type="Proteomes" id="UP001287356">
    <property type="component" value="Unassembled WGS sequence"/>
</dbReference>
<feature type="region of interest" description="Disordered" evidence="1">
    <location>
        <begin position="140"/>
        <end position="198"/>
    </location>
</feature>
<proteinExistence type="predicted"/>
<organism evidence="2 3">
    <name type="scientific">Lasiosphaeria ovina</name>
    <dbReference type="NCBI Taxonomy" id="92902"/>
    <lineage>
        <taxon>Eukaryota</taxon>
        <taxon>Fungi</taxon>
        <taxon>Dikarya</taxon>
        <taxon>Ascomycota</taxon>
        <taxon>Pezizomycotina</taxon>
        <taxon>Sordariomycetes</taxon>
        <taxon>Sordariomycetidae</taxon>
        <taxon>Sordariales</taxon>
        <taxon>Lasiosphaeriaceae</taxon>
        <taxon>Lasiosphaeria</taxon>
    </lineage>
</organism>
<reference evidence="2" key="1">
    <citation type="journal article" date="2023" name="Mol. Phylogenet. Evol.">
        <title>Genome-scale phylogeny and comparative genomics of the fungal order Sordariales.</title>
        <authorList>
            <person name="Hensen N."/>
            <person name="Bonometti L."/>
            <person name="Westerberg I."/>
            <person name="Brannstrom I.O."/>
            <person name="Guillou S."/>
            <person name="Cros-Aarteil S."/>
            <person name="Calhoun S."/>
            <person name="Haridas S."/>
            <person name="Kuo A."/>
            <person name="Mondo S."/>
            <person name="Pangilinan J."/>
            <person name="Riley R."/>
            <person name="LaButti K."/>
            <person name="Andreopoulos B."/>
            <person name="Lipzen A."/>
            <person name="Chen C."/>
            <person name="Yan M."/>
            <person name="Daum C."/>
            <person name="Ng V."/>
            <person name="Clum A."/>
            <person name="Steindorff A."/>
            <person name="Ohm R.A."/>
            <person name="Martin F."/>
            <person name="Silar P."/>
            <person name="Natvig D.O."/>
            <person name="Lalanne C."/>
            <person name="Gautier V."/>
            <person name="Ament-Velasquez S.L."/>
            <person name="Kruys A."/>
            <person name="Hutchinson M.I."/>
            <person name="Powell A.J."/>
            <person name="Barry K."/>
            <person name="Miller A.N."/>
            <person name="Grigoriev I.V."/>
            <person name="Debuchy R."/>
            <person name="Gladieux P."/>
            <person name="Hiltunen Thoren M."/>
            <person name="Johannesson H."/>
        </authorList>
    </citation>
    <scope>NUCLEOTIDE SEQUENCE</scope>
    <source>
        <strain evidence="2">CBS 958.72</strain>
    </source>
</reference>
<evidence type="ECO:0000313" key="3">
    <source>
        <dbReference type="Proteomes" id="UP001287356"/>
    </source>
</evidence>
<name>A0AAE0MZ87_9PEZI</name>
<protein>
    <submittedName>
        <fullName evidence="2">Uncharacterized protein</fullName>
    </submittedName>
</protein>
<sequence>MTGTSKPAADGHPHHDVAHGLMGLFSHHKEPENPLTPYERWNKEMDAGKISWPPNEIHEHEMVLALRRFNEARSREAHKNGPADNLHELAERLRIDEESRHAEQARLAASSDAVKKAQLAQQATKDEAAMKAAGEASQAEAAKVAAQQEVEPEAEQDVEQEAEADVEAEVEEDVKRDVEDDDEDAVPAKKTEEDEDEQ</sequence>
<evidence type="ECO:0000313" key="2">
    <source>
        <dbReference type="EMBL" id="KAK3361855.1"/>
    </source>
</evidence>
<comment type="caution">
    <text evidence="2">The sequence shown here is derived from an EMBL/GenBank/DDBJ whole genome shotgun (WGS) entry which is preliminary data.</text>
</comment>
<accession>A0AAE0MZ87</accession>
<keyword evidence="3" id="KW-1185">Reference proteome</keyword>